<protein>
    <submittedName>
        <fullName evidence="1">Uncharacterized protein</fullName>
    </submittedName>
</protein>
<reference evidence="1 2" key="1">
    <citation type="submission" date="2015-10" db="EMBL/GenBank/DDBJ databases">
        <title>Complete genome sequence of Klebsiella pneumoniae bacteriophage vB_KpnM_KB57.</title>
        <authorList>
            <person name="Volozhantsev N.V."/>
            <person name="Popova A.V."/>
            <person name="Krasilnikova V.M."/>
            <person name="Bogun A.G."/>
        </authorList>
    </citation>
    <scope>NUCLEOTIDE SEQUENCE [LARGE SCALE GENOMIC DNA]</scope>
</reference>
<sequence length="188" mass="21772">MTRERDDLGKFTESSSKKEYGGMQVCKKCGEEKECTHKNFRINTKGGNRVSSICRACQYKDQKEKHLASRNDIEYLKKRRERGKRYRESNRDKVLFNNYSRLDKIKGRVSDLTLEDVRRIIRSPCIYCGDKGDVGLDRIDNSIGHSVENVLPCCSVCNKARSDFFSVEEMMTIIGPAIREVRNRRCNG</sequence>
<evidence type="ECO:0000313" key="2">
    <source>
        <dbReference type="Proteomes" id="UP000203990"/>
    </source>
</evidence>
<dbReference type="KEGG" id="vg:26522968"/>
<organism evidence="1 2">
    <name type="scientific">Klebsiella phage vB_KpnM_KB57</name>
    <dbReference type="NCBI Taxonomy" id="1719140"/>
    <lineage>
        <taxon>Viruses</taxon>
        <taxon>Duplodnaviria</taxon>
        <taxon>Heunggongvirae</taxon>
        <taxon>Uroviricota</taxon>
        <taxon>Caudoviricetes</taxon>
        <taxon>Vequintavirinae</taxon>
        <taxon>Mydovirus</taxon>
        <taxon>Mydovirus KB57</taxon>
    </lineage>
</organism>
<dbReference type="OrthoDB" id="7942at10239"/>
<evidence type="ECO:0000313" key="1">
    <source>
        <dbReference type="EMBL" id="ALM02405.1"/>
    </source>
</evidence>
<dbReference type="Gene3D" id="3.30.40.220">
    <property type="match status" value="1"/>
</dbReference>
<proteinExistence type="predicted"/>
<dbReference type="Proteomes" id="UP000203990">
    <property type="component" value="Segment"/>
</dbReference>
<dbReference type="GeneID" id="26522968"/>
<dbReference type="RefSeq" id="YP_009187625.1">
    <property type="nucleotide sequence ID" value="NC_028659.1"/>
</dbReference>
<name>A0A0S1S1C4_9CAUD</name>
<keyword evidence="2" id="KW-1185">Reference proteome</keyword>
<dbReference type="EMBL" id="KT934943">
    <property type="protein sequence ID" value="ALM02405.1"/>
    <property type="molecule type" value="Genomic_DNA"/>
</dbReference>
<accession>A0A0S1S1C4</accession>
<gene>
    <name evidence="1" type="ORF">KB57_012</name>
</gene>